<dbReference type="RefSeq" id="WP_132592351.1">
    <property type="nucleotide sequence ID" value="NZ_SMKO01000007.1"/>
</dbReference>
<organism evidence="8 9">
    <name type="scientific">Nonomuraea deserti</name>
    <dbReference type="NCBI Taxonomy" id="1848322"/>
    <lineage>
        <taxon>Bacteria</taxon>
        <taxon>Bacillati</taxon>
        <taxon>Actinomycetota</taxon>
        <taxon>Actinomycetes</taxon>
        <taxon>Streptosporangiales</taxon>
        <taxon>Streptosporangiaceae</taxon>
        <taxon>Nonomuraea</taxon>
    </lineage>
</organism>
<evidence type="ECO:0000313" key="9">
    <source>
        <dbReference type="Proteomes" id="UP000295258"/>
    </source>
</evidence>
<keyword evidence="4 6" id="KW-1133">Transmembrane helix</keyword>
<keyword evidence="5 6" id="KW-0472">Membrane</keyword>
<dbReference type="EMBL" id="SMKO01000007">
    <property type="protein sequence ID" value="TDD11523.1"/>
    <property type="molecule type" value="Genomic_DNA"/>
</dbReference>
<feature type="transmembrane region" description="Helical" evidence="6">
    <location>
        <begin position="53"/>
        <end position="70"/>
    </location>
</feature>
<evidence type="ECO:0000256" key="6">
    <source>
        <dbReference type="SAM" id="Phobius"/>
    </source>
</evidence>
<feature type="transmembrane region" description="Helical" evidence="6">
    <location>
        <begin position="246"/>
        <end position="268"/>
    </location>
</feature>
<proteinExistence type="predicted"/>
<dbReference type="SUPFAM" id="SSF103473">
    <property type="entry name" value="MFS general substrate transporter"/>
    <property type="match status" value="1"/>
</dbReference>
<evidence type="ECO:0000256" key="4">
    <source>
        <dbReference type="ARBA" id="ARBA00022989"/>
    </source>
</evidence>
<dbReference type="FunFam" id="1.20.1250.20:FF:000018">
    <property type="entry name" value="MFS transporter permease"/>
    <property type="match status" value="1"/>
</dbReference>
<protein>
    <submittedName>
        <fullName evidence="8">MFS transporter</fullName>
    </submittedName>
</protein>
<dbReference type="PANTHER" id="PTHR43791:SF36">
    <property type="entry name" value="TRANSPORTER, PUTATIVE (AFU_ORTHOLOGUE AFUA_6G08340)-RELATED"/>
    <property type="match status" value="1"/>
</dbReference>
<dbReference type="InterPro" id="IPR020846">
    <property type="entry name" value="MFS_dom"/>
</dbReference>
<dbReference type="CDD" id="cd17319">
    <property type="entry name" value="MFS_ExuT_GudP_like"/>
    <property type="match status" value="1"/>
</dbReference>
<evidence type="ECO:0000256" key="1">
    <source>
        <dbReference type="ARBA" id="ARBA00004651"/>
    </source>
</evidence>
<dbReference type="GO" id="GO:0005886">
    <property type="term" value="C:plasma membrane"/>
    <property type="evidence" value="ECO:0007669"/>
    <property type="project" value="UniProtKB-SubCell"/>
</dbReference>
<dbReference type="Gene3D" id="1.20.1250.20">
    <property type="entry name" value="MFS general substrate transporter like domains"/>
    <property type="match status" value="2"/>
</dbReference>
<evidence type="ECO:0000259" key="7">
    <source>
        <dbReference type="PROSITE" id="PS50850"/>
    </source>
</evidence>
<reference evidence="8 9" key="1">
    <citation type="submission" date="2019-03" db="EMBL/GenBank/DDBJ databases">
        <title>Draft genome sequences of novel Actinobacteria.</title>
        <authorList>
            <person name="Sahin N."/>
            <person name="Ay H."/>
            <person name="Saygin H."/>
        </authorList>
    </citation>
    <scope>NUCLEOTIDE SEQUENCE [LARGE SCALE GENOMIC DNA]</scope>
    <source>
        <strain evidence="8 9">KC310</strain>
    </source>
</reference>
<feature type="domain" description="Major facilitator superfamily (MFS) profile" evidence="7">
    <location>
        <begin position="20"/>
        <end position="426"/>
    </location>
</feature>
<dbReference type="InterPro" id="IPR011701">
    <property type="entry name" value="MFS"/>
</dbReference>
<feature type="transmembrane region" description="Helical" evidence="6">
    <location>
        <begin position="280"/>
        <end position="300"/>
    </location>
</feature>
<dbReference type="InterPro" id="IPR036259">
    <property type="entry name" value="MFS_trans_sf"/>
</dbReference>
<feature type="transmembrane region" description="Helical" evidence="6">
    <location>
        <begin position="337"/>
        <end position="356"/>
    </location>
</feature>
<feature type="transmembrane region" description="Helical" evidence="6">
    <location>
        <begin position="363"/>
        <end position="385"/>
    </location>
</feature>
<comment type="caution">
    <text evidence="8">The sequence shown here is derived from an EMBL/GenBank/DDBJ whole genome shotgun (WGS) entry which is preliminary data.</text>
</comment>
<feature type="transmembrane region" description="Helical" evidence="6">
    <location>
        <begin position="400"/>
        <end position="421"/>
    </location>
</feature>
<keyword evidence="9" id="KW-1185">Reference proteome</keyword>
<comment type="subcellular location">
    <subcellularLocation>
        <location evidence="1">Cell membrane</location>
        <topology evidence="1">Multi-pass membrane protein</topology>
    </subcellularLocation>
</comment>
<dbReference type="Proteomes" id="UP000295258">
    <property type="component" value="Unassembled WGS sequence"/>
</dbReference>
<feature type="transmembrane region" description="Helical" evidence="6">
    <location>
        <begin position="115"/>
        <end position="136"/>
    </location>
</feature>
<dbReference type="PROSITE" id="PS50850">
    <property type="entry name" value="MFS"/>
    <property type="match status" value="1"/>
</dbReference>
<feature type="transmembrane region" description="Helical" evidence="6">
    <location>
        <begin position="143"/>
        <end position="166"/>
    </location>
</feature>
<keyword evidence="3 6" id="KW-0812">Transmembrane</keyword>
<feature type="transmembrane region" description="Helical" evidence="6">
    <location>
        <begin position="178"/>
        <end position="200"/>
    </location>
</feature>
<accession>A0A4R4W660</accession>
<dbReference type="Pfam" id="PF07690">
    <property type="entry name" value="MFS_1"/>
    <property type="match status" value="1"/>
</dbReference>
<sequence>MTTPPMDIRTRTIRKVMWRFLPLLGICYFALYLDRLNVSVAALTMNEELGITPAVYGLVAGIFFWTYSLFEIPSNYIVSRVGVRVWVSRIIISWGLVTMATAAAQSEISLMLLRLLLGIAEAGFSPAMLFFVACWFPPAQRAAAISLMVVAVPLSGFGTPISAHIMTGMEGLLGLPGWRWMFLVTGLPPVILGFVFYLVIRNRPADATFLDPDDKAWLTAELAKESEGLGGHAAHPFRRGVLNPRVAVLVVIYILFAFSLFGYQFFIPQILRQFGLDTNAIGWVAALPPVLAVVPMVWWSRHSDRTQERIRHFAAAAATASVGFLAAGLLIEQPVLAIAGFCVAGVGLYCCIPIQLSIPSTFLAGSALAAGLATINGLGNIGGYIGPQITGIIREATGDFTLAVLVLGAGILTSSALALMLDRRIRRAEAASGREAVLDAR</sequence>
<gene>
    <name evidence="8" type="ORF">E1292_04705</name>
</gene>
<dbReference type="AlphaFoldDB" id="A0A4R4W660"/>
<dbReference type="GO" id="GO:0022857">
    <property type="term" value="F:transmembrane transporter activity"/>
    <property type="evidence" value="ECO:0007669"/>
    <property type="project" value="InterPro"/>
</dbReference>
<feature type="transmembrane region" description="Helical" evidence="6">
    <location>
        <begin position="312"/>
        <end position="331"/>
    </location>
</feature>
<evidence type="ECO:0000256" key="3">
    <source>
        <dbReference type="ARBA" id="ARBA00022692"/>
    </source>
</evidence>
<dbReference type="PANTHER" id="PTHR43791">
    <property type="entry name" value="PERMEASE-RELATED"/>
    <property type="match status" value="1"/>
</dbReference>
<feature type="transmembrane region" description="Helical" evidence="6">
    <location>
        <begin position="16"/>
        <end position="33"/>
    </location>
</feature>
<evidence type="ECO:0000313" key="8">
    <source>
        <dbReference type="EMBL" id="TDD11523.1"/>
    </source>
</evidence>
<evidence type="ECO:0000256" key="2">
    <source>
        <dbReference type="ARBA" id="ARBA00022448"/>
    </source>
</evidence>
<name>A0A4R4W660_9ACTN</name>
<evidence type="ECO:0000256" key="5">
    <source>
        <dbReference type="ARBA" id="ARBA00023136"/>
    </source>
</evidence>
<feature type="transmembrane region" description="Helical" evidence="6">
    <location>
        <begin position="82"/>
        <end position="103"/>
    </location>
</feature>
<keyword evidence="2" id="KW-0813">Transport</keyword>